<evidence type="ECO:0000313" key="8">
    <source>
        <dbReference type="Proteomes" id="UP000470404"/>
    </source>
</evidence>
<comment type="caution">
    <text evidence="7">The sequence shown here is derived from an EMBL/GenBank/DDBJ whole genome shotgun (WGS) entry which is preliminary data.</text>
</comment>
<dbReference type="Proteomes" id="UP000470404">
    <property type="component" value="Unassembled WGS sequence"/>
</dbReference>
<dbReference type="Gene3D" id="1.20.1250.20">
    <property type="entry name" value="MFS general substrate transporter like domains"/>
    <property type="match status" value="2"/>
</dbReference>
<evidence type="ECO:0000256" key="1">
    <source>
        <dbReference type="ARBA" id="ARBA00004651"/>
    </source>
</evidence>
<dbReference type="PANTHER" id="PTHR23508:SF10">
    <property type="entry name" value="CARBOXYLIC ACID TRANSPORTER PROTEIN HOMOLOG"/>
    <property type="match status" value="1"/>
</dbReference>
<dbReference type="InterPro" id="IPR036259">
    <property type="entry name" value="MFS_trans_sf"/>
</dbReference>
<name>A0ABX0C839_9PSEU</name>
<sequence length="491" mass="50325">MATVSVPARTLWLGVLSVAAAVVVVASAVGFFRAFAMPDMGPMDSMGPMASMPDQRLHGMALADMPEMFVAGAALLLAVGIALILGRTRRTVAVPRQKVRGRRVVALVASAALTIDISKTSTLGFVLPGLRAEYGIDASTASLLAVSGLSGTALGALLLSYLAERIGRRVCYLLATLGFTATSMCGTMPDFGGNVVMCFLMGIAVGGLAPILVTVLSDLFPGRHRGAAVAGLSIVATAVGYLVASGSALWLEPVFGWRVLWLIGAPTGLLLASATAVIPDQRSAPAPGAGEENLLARNTLTTRLQWVFAFSIGLTTFGLTTWVPTLSRAGGLSLTTANALLAGSAVAMVLCAGLLALAYRRFGPAGVTVRLAVCTAGLLLALAVSGWAAVAPWLSAVVLTVALLGVNTMAAVFLPVAADVADHSRRGRVAGSVSFFNRLGGLVGPLVLSLLVTSVPEMLIAVAILALLCGSAAAYTSRRQRTLRKAEAESS</sequence>
<dbReference type="InterPro" id="IPR011701">
    <property type="entry name" value="MFS"/>
</dbReference>
<reference evidence="7 8" key="1">
    <citation type="submission" date="2020-01" db="EMBL/GenBank/DDBJ databases">
        <title>Insect and environment-associated Actinomycetes.</title>
        <authorList>
            <person name="Currrie C."/>
            <person name="Chevrette M."/>
            <person name="Carlson C."/>
            <person name="Stubbendieck R."/>
            <person name="Wendt-Pienkowski E."/>
        </authorList>
    </citation>
    <scope>NUCLEOTIDE SEQUENCE [LARGE SCALE GENOMIC DNA]</scope>
    <source>
        <strain evidence="7 8">SID8386</strain>
    </source>
</reference>
<evidence type="ECO:0000256" key="5">
    <source>
        <dbReference type="SAM" id="Phobius"/>
    </source>
</evidence>
<keyword evidence="8" id="KW-1185">Reference proteome</keyword>
<evidence type="ECO:0000256" key="4">
    <source>
        <dbReference type="ARBA" id="ARBA00023136"/>
    </source>
</evidence>
<feature type="transmembrane region" description="Helical" evidence="5">
    <location>
        <begin position="228"/>
        <end position="251"/>
    </location>
</feature>
<feature type="transmembrane region" description="Helical" evidence="5">
    <location>
        <begin position="105"/>
        <end position="127"/>
    </location>
</feature>
<dbReference type="SUPFAM" id="SSF103473">
    <property type="entry name" value="MFS general substrate transporter"/>
    <property type="match status" value="1"/>
</dbReference>
<feature type="transmembrane region" description="Helical" evidence="5">
    <location>
        <begin position="306"/>
        <end position="325"/>
    </location>
</feature>
<comment type="subcellular location">
    <subcellularLocation>
        <location evidence="1">Cell membrane</location>
        <topology evidence="1">Multi-pass membrane protein</topology>
    </subcellularLocation>
</comment>
<evidence type="ECO:0000313" key="7">
    <source>
        <dbReference type="EMBL" id="NEC62909.1"/>
    </source>
</evidence>
<keyword evidence="3 5" id="KW-1133">Transmembrane helix</keyword>
<keyword evidence="2 5" id="KW-0812">Transmembrane</keyword>
<feature type="transmembrane region" description="Helical" evidence="5">
    <location>
        <begin position="371"/>
        <end position="390"/>
    </location>
</feature>
<feature type="transmembrane region" description="Helical" evidence="5">
    <location>
        <begin position="458"/>
        <end position="475"/>
    </location>
</feature>
<gene>
    <name evidence="7" type="ORF">G3I59_46795</name>
</gene>
<dbReference type="PANTHER" id="PTHR23508">
    <property type="entry name" value="CARBOXYLIC ACID TRANSPORTER PROTEIN HOMOLOG"/>
    <property type="match status" value="1"/>
</dbReference>
<feature type="transmembrane region" description="Helical" evidence="5">
    <location>
        <begin position="257"/>
        <end position="278"/>
    </location>
</feature>
<feature type="transmembrane region" description="Helical" evidence="5">
    <location>
        <begin position="12"/>
        <end position="36"/>
    </location>
</feature>
<dbReference type="InterPro" id="IPR020846">
    <property type="entry name" value="MFS_dom"/>
</dbReference>
<feature type="transmembrane region" description="Helical" evidence="5">
    <location>
        <begin position="68"/>
        <end position="85"/>
    </location>
</feature>
<proteinExistence type="predicted"/>
<feature type="transmembrane region" description="Helical" evidence="5">
    <location>
        <begin position="337"/>
        <end position="359"/>
    </location>
</feature>
<evidence type="ECO:0000256" key="2">
    <source>
        <dbReference type="ARBA" id="ARBA00022692"/>
    </source>
</evidence>
<dbReference type="PROSITE" id="PS50850">
    <property type="entry name" value="MFS"/>
    <property type="match status" value="1"/>
</dbReference>
<dbReference type="RefSeq" id="WP_067583483.1">
    <property type="nucleotide sequence ID" value="NZ_JAAGNC010000222.1"/>
</dbReference>
<feature type="transmembrane region" description="Helical" evidence="5">
    <location>
        <begin position="396"/>
        <end position="417"/>
    </location>
</feature>
<feature type="transmembrane region" description="Helical" evidence="5">
    <location>
        <begin position="170"/>
        <end position="189"/>
    </location>
</feature>
<feature type="transmembrane region" description="Helical" evidence="5">
    <location>
        <begin position="429"/>
        <end position="452"/>
    </location>
</feature>
<keyword evidence="4 5" id="KW-0472">Membrane</keyword>
<evidence type="ECO:0000256" key="3">
    <source>
        <dbReference type="ARBA" id="ARBA00022989"/>
    </source>
</evidence>
<feature type="domain" description="Major facilitator superfamily (MFS) profile" evidence="6">
    <location>
        <begin position="105"/>
        <end position="481"/>
    </location>
</feature>
<organism evidence="7 8">
    <name type="scientific">Amycolatopsis rubida</name>
    <dbReference type="NCBI Taxonomy" id="112413"/>
    <lineage>
        <taxon>Bacteria</taxon>
        <taxon>Bacillati</taxon>
        <taxon>Actinomycetota</taxon>
        <taxon>Actinomycetes</taxon>
        <taxon>Pseudonocardiales</taxon>
        <taxon>Pseudonocardiaceae</taxon>
        <taxon>Amycolatopsis</taxon>
    </lineage>
</organism>
<dbReference type="Pfam" id="PF07690">
    <property type="entry name" value="MFS_1"/>
    <property type="match status" value="1"/>
</dbReference>
<dbReference type="PROSITE" id="PS00216">
    <property type="entry name" value="SUGAR_TRANSPORT_1"/>
    <property type="match status" value="1"/>
</dbReference>
<evidence type="ECO:0000259" key="6">
    <source>
        <dbReference type="PROSITE" id="PS50850"/>
    </source>
</evidence>
<dbReference type="EMBL" id="JAAGNC010000222">
    <property type="protein sequence ID" value="NEC62909.1"/>
    <property type="molecule type" value="Genomic_DNA"/>
</dbReference>
<feature type="transmembrane region" description="Helical" evidence="5">
    <location>
        <begin position="195"/>
        <end position="216"/>
    </location>
</feature>
<dbReference type="InterPro" id="IPR005829">
    <property type="entry name" value="Sugar_transporter_CS"/>
</dbReference>
<accession>A0ABX0C839</accession>
<protein>
    <submittedName>
        <fullName evidence="7">MFS transporter</fullName>
    </submittedName>
</protein>
<feature type="transmembrane region" description="Helical" evidence="5">
    <location>
        <begin position="139"/>
        <end position="163"/>
    </location>
</feature>